<reference evidence="5 6" key="1">
    <citation type="submission" date="2018-03" db="EMBL/GenBank/DDBJ databases">
        <title>Genomic Encyclopedia of Archaeal and Bacterial Type Strains, Phase II (KMG-II): from individual species to whole genera.</title>
        <authorList>
            <person name="Goeker M."/>
        </authorList>
    </citation>
    <scope>NUCLEOTIDE SEQUENCE [LARGE SCALE GENOMIC DNA]</scope>
    <source>
        <strain evidence="5 6">DSM 45348</strain>
    </source>
</reference>
<dbReference type="RefSeq" id="WP_106125515.1">
    <property type="nucleotide sequence ID" value="NZ_PVZG01000002.1"/>
</dbReference>
<dbReference type="SUPFAM" id="SSF46689">
    <property type="entry name" value="Homeodomain-like"/>
    <property type="match status" value="2"/>
</dbReference>
<keyword evidence="3" id="KW-0804">Transcription</keyword>
<evidence type="ECO:0000313" key="6">
    <source>
        <dbReference type="Proteomes" id="UP000239209"/>
    </source>
</evidence>
<evidence type="ECO:0000313" key="5">
    <source>
        <dbReference type="EMBL" id="PRY32346.1"/>
    </source>
</evidence>
<dbReference type="GO" id="GO:0003700">
    <property type="term" value="F:DNA-binding transcription factor activity"/>
    <property type="evidence" value="ECO:0007669"/>
    <property type="project" value="InterPro"/>
</dbReference>
<dbReference type="InterPro" id="IPR050204">
    <property type="entry name" value="AraC_XylS_family_regulators"/>
</dbReference>
<dbReference type="PANTHER" id="PTHR46796:SF13">
    <property type="entry name" value="HTH-TYPE TRANSCRIPTIONAL ACTIVATOR RHAS"/>
    <property type="match status" value="1"/>
</dbReference>
<evidence type="ECO:0000256" key="2">
    <source>
        <dbReference type="ARBA" id="ARBA00023125"/>
    </source>
</evidence>
<dbReference type="EMBL" id="PVZG01000002">
    <property type="protein sequence ID" value="PRY32346.1"/>
    <property type="molecule type" value="Genomic_DNA"/>
</dbReference>
<dbReference type="GO" id="GO:0043565">
    <property type="term" value="F:sequence-specific DNA binding"/>
    <property type="evidence" value="ECO:0007669"/>
    <property type="project" value="InterPro"/>
</dbReference>
<dbReference type="InterPro" id="IPR018062">
    <property type="entry name" value="HTH_AraC-typ_CS"/>
</dbReference>
<evidence type="ECO:0000259" key="4">
    <source>
        <dbReference type="PROSITE" id="PS01124"/>
    </source>
</evidence>
<dbReference type="PROSITE" id="PS01124">
    <property type="entry name" value="HTH_ARAC_FAMILY_2"/>
    <property type="match status" value="1"/>
</dbReference>
<proteinExistence type="predicted"/>
<sequence>MDTISQAVASLRVGRGTVRRFGLTGSWGLRYSGLTGSGFHIVLRGTGWLLARDAPPVALAPGDIVLVTSGADHGLSATPRELAGLPPAVTAPAWTAGGSADFEFLCGAYRLDRGRPHPYLAALPDLLVLTPDPGGTAALRSIVQLLDDNATDTGPGAAVTRPAVLDLVLVTALRRWLDRRHADGPPAVGDPAVTAVLHTIHADPAARWTVTHLAATVGLSRAALTRRFTAQVGTPPMAYLTTWRLGSAARLLRESEASLAAIARQVGYSTEYAFANAFRRAYGTAPGRFRGAGRAG</sequence>
<name>A0A2T0SG06_9ACTN</name>
<protein>
    <submittedName>
        <fullName evidence="5">AraC-like DNA-binding protein</fullName>
    </submittedName>
</protein>
<dbReference type="Pfam" id="PF12833">
    <property type="entry name" value="HTH_18"/>
    <property type="match status" value="1"/>
</dbReference>
<dbReference type="Pfam" id="PF12852">
    <property type="entry name" value="Cupin_6"/>
    <property type="match status" value="1"/>
</dbReference>
<gene>
    <name evidence="5" type="ORF">CLV70_102557</name>
</gene>
<feature type="domain" description="HTH araC/xylS-type" evidence="4">
    <location>
        <begin position="194"/>
        <end position="292"/>
    </location>
</feature>
<dbReference type="Proteomes" id="UP000239209">
    <property type="component" value="Unassembled WGS sequence"/>
</dbReference>
<dbReference type="InterPro" id="IPR018060">
    <property type="entry name" value="HTH_AraC"/>
</dbReference>
<keyword evidence="2 5" id="KW-0238">DNA-binding</keyword>
<keyword evidence="1" id="KW-0805">Transcription regulation</keyword>
<dbReference type="PROSITE" id="PS00041">
    <property type="entry name" value="HTH_ARAC_FAMILY_1"/>
    <property type="match status" value="1"/>
</dbReference>
<dbReference type="PRINTS" id="PR00032">
    <property type="entry name" value="HTHARAC"/>
</dbReference>
<dbReference type="InterPro" id="IPR020449">
    <property type="entry name" value="Tscrpt_reg_AraC-type_HTH"/>
</dbReference>
<dbReference type="InterPro" id="IPR009057">
    <property type="entry name" value="Homeodomain-like_sf"/>
</dbReference>
<dbReference type="Gene3D" id="1.10.10.60">
    <property type="entry name" value="Homeodomain-like"/>
    <property type="match status" value="2"/>
</dbReference>
<dbReference type="InterPro" id="IPR032783">
    <property type="entry name" value="AraC_lig"/>
</dbReference>
<evidence type="ECO:0000256" key="1">
    <source>
        <dbReference type="ARBA" id="ARBA00023015"/>
    </source>
</evidence>
<dbReference type="PANTHER" id="PTHR46796">
    <property type="entry name" value="HTH-TYPE TRANSCRIPTIONAL ACTIVATOR RHAS-RELATED"/>
    <property type="match status" value="1"/>
</dbReference>
<organism evidence="5 6">
    <name type="scientific">Pseudosporangium ferrugineum</name>
    <dbReference type="NCBI Taxonomy" id="439699"/>
    <lineage>
        <taxon>Bacteria</taxon>
        <taxon>Bacillati</taxon>
        <taxon>Actinomycetota</taxon>
        <taxon>Actinomycetes</taxon>
        <taxon>Micromonosporales</taxon>
        <taxon>Micromonosporaceae</taxon>
        <taxon>Pseudosporangium</taxon>
    </lineage>
</organism>
<comment type="caution">
    <text evidence="5">The sequence shown here is derived from an EMBL/GenBank/DDBJ whole genome shotgun (WGS) entry which is preliminary data.</text>
</comment>
<evidence type="ECO:0000256" key="3">
    <source>
        <dbReference type="ARBA" id="ARBA00023163"/>
    </source>
</evidence>
<dbReference type="OrthoDB" id="241790at2"/>
<accession>A0A2T0SG06</accession>
<dbReference type="AlphaFoldDB" id="A0A2T0SG06"/>
<keyword evidence="6" id="KW-1185">Reference proteome</keyword>
<dbReference type="SMART" id="SM00342">
    <property type="entry name" value="HTH_ARAC"/>
    <property type="match status" value="1"/>
</dbReference>